<feature type="compositionally biased region" description="Basic and acidic residues" evidence="1">
    <location>
        <begin position="106"/>
        <end position="124"/>
    </location>
</feature>
<dbReference type="Proteomes" id="UP000593571">
    <property type="component" value="Unassembled WGS sequence"/>
</dbReference>
<proteinExistence type="predicted"/>
<dbReference type="EMBL" id="JACASE010000006">
    <property type="protein sequence ID" value="KAF6456902.1"/>
    <property type="molecule type" value="Genomic_DNA"/>
</dbReference>
<comment type="caution">
    <text evidence="2">The sequence shown here is derived from an EMBL/GenBank/DDBJ whole genome shotgun (WGS) entry which is preliminary data.</text>
</comment>
<protein>
    <submittedName>
        <fullName evidence="2">Uncharacterized protein</fullName>
    </submittedName>
</protein>
<evidence type="ECO:0000313" key="2">
    <source>
        <dbReference type="EMBL" id="KAF6456902.1"/>
    </source>
</evidence>
<evidence type="ECO:0000256" key="1">
    <source>
        <dbReference type="SAM" id="MobiDB-lite"/>
    </source>
</evidence>
<dbReference type="AlphaFoldDB" id="A0A7J8GBP5"/>
<evidence type="ECO:0000313" key="3">
    <source>
        <dbReference type="Proteomes" id="UP000593571"/>
    </source>
</evidence>
<accession>A0A7J8GBP5</accession>
<gene>
    <name evidence="2" type="ORF">HJG63_011535</name>
</gene>
<feature type="region of interest" description="Disordered" evidence="1">
    <location>
        <begin position="103"/>
        <end position="124"/>
    </location>
</feature>
<reference evidence="2 3" key="1">
    <citation type="journal article" date="2020" name="Nature">
        <title>Six reference-quality genomes reveal evolution of bat adaptations.</title>
        <authorList>
            <person name="Jebb D."/>
            <person name="Huang Z."/>
            <person name="Pippel M."/>
            <person name="Hughes G.M."/>
            <person name="Lavrichenko K."/>
            <person name="Devanna P."/>
            <person name="Winkler S."/>
            <person name="Jermiin L.S."/>
            <person name="Skirmuntt E.C."/>
            <person name="Katzourakis A."/>
            <person name="Burkitt-Gray L."/>
            <person name="Ray D.A."/>
            <person name="Sullivan K.A.M."/>
            <person name="Roscito J.G."/>
            <person name="Kirilenko B.M."/>
            <person name="Davalos L.M."/>
            <person name="Corthals A.P."/>
            <person name="Power M.L."/>
            <person name="Jones G."/>
            <person name="Ransome R.D."/>
            <person name="Dechmann D.K.N."/>
            <person name="Locatelli A.G."/>
            <person name="Puechmaille S.J."/>
            <person name="Fedrigo O."/>
            <person name="Jarvis E.D."/>
            <person name="Hiller M."/>
            <person name="Vernes S.C."/>
            <person name="Myers E.W."/>
            <person name="Teeling E.C."/>
        </authorList>
    </citation>
    <scope>NUCLEOTIDE SEQUENCE [LARGE SCALE GENOMIC DNA]</scope>
    <source>
        <strain evidence="2">MRouAeg1</strain>
        <tissue evidence="2">Muscle</tissue>
    </source>
</reference>
<name>A0A7J8GBP5_ROUAE</name>
<organism evidence="2 3">
    <name type="scientific">Rousettus aegyptiacus</name>
    <name type="common">Egyptian fruit bat</name>
    <name type="synonym">Pteropus aegyptiacus</name>
    <dbReference type="NCBI Taxonomy" id="9407"/>
    <lineage>
        <taxon>Eukaryota</taxon>
        <taxon>Metazoa</taxon>
        <taxon>Chordata</taxon>
        <taxon>Craniata</taxon>
        <taxon>Vertebrata</taxon>
        <taxon>Euteleostomi</taxon>
        <taxon>Mammalia</taxon>
        <taxon>Eutheria</taxon>
        <taxon>Laurasiatheria</taxon>
        <taxon>Chiroptera</taxon>
        <taxon>Yinpterochiroptera</taxon>
        <taxon>Pteropodoidea</taxon>
        <taxon>Pteropodidae</taxon>
        <taxon>Rousettinae</taxon>
        <taxon>Rousettus</taxon>
    </lineage>
</organism>
<keyword evidence="3" id="KW-1185">Reference proteome</keyword>
<sequence>MGFCAVMFMFRNFPRASSNRVNAFKVLPAPPKREVKSRNKEDQPSLLLCVEWYSVSVIERGWDTCPNKPRRKAGLERKVTSGQVFRGSVMTIGESGCEQLCNYGPDRNKPQGERSLRKQAHYEA</sequence>